<evidence type="ECO:0000256" key="2">
    <source>
        <dbReference type="SAM" id="SignalP"/>
    </source>
</evidence>
<proteinExistence type="predicted"/>
<dbReference type="Pfam" id="PF01471">
    <property type="entry name" value="PG_binding_1"/>
    <property type="match status" value="1"/>
</dbReference>
<dbReference type="AlphaFoldDB" id="A0AAU8AML3"/>
<gene>
    <name evidence="4" type="ORF">PVT71_15365</name>
</gene>
<dbReference type="SUPFAM" id="SSF47090">
    <property type="entry name" value="PGBD-like"/>
    <property type="match status" value="1"/>
</dbReference>
<organism evidence="4">
    <name type="scientific">Alloyangia sp. H15</name>
    <dbReference type="NCBI Taxonomy" id="3029062"/>
    <lineage>
        <taxon>Bacteria</taxon>
        <taxon>Pseudomonadati</taxon>
        <taxon>Pseudomonadota</taxon>
        <taxon>Alphaproteobacteria</taxon>
        <taxon>Rhodobacterales</taxon>
        <taxon>Roseobacteraceae</taxon>
        <taxon>Alloyangia</taxon>
    </lineage>
</organism>
<name>A0AAU8AML3_9RHOB</name>
<feature type="region of interest" description="Disordered" evidence="1">
    <location>
        <begin position="116"/>
        <end position="194"/>
    </location>
</feature>
<dbReference type="Gene3D" id="1.10.101.10">
    <property type="entry name" value="PGBD-like superfamily/PGBD"/>
    <property type="match status" value="1"/>
</dbReference>
<feature type="compositionally biased region" description="Low complexity" evidence="1">
    <location>
        <begin position="174"/>
        <end position="192"/>
    </location>
</feature>
<sequence>MFRSILFAGATAVMLAQGAAAQQGDVVYIQIEAQPSLNEAEARLRDYARGLTDVNGFSLGGGWYGIALGPFAPDVAAEQLRNLRASGRIPRDSYLAAAGEYGRQFWPVGAGIAGSAAQPPVSAAPLDPAPEQTLERTPEQTSEQTAALAEALAEELGEPPQPGTEGPELEPDAPVEAAPEQPAPEQLAAAQPVPQPVFTTIPEESVSEARRSEQALSLAERQQLQVALRWSGHYDSAIDGAFGNGTRMAMGSWQRDNGYEVTGILSTRQRADLLGRYNAVLEGTGMTRVEDDRAGISIEMPMGALTFDRVEPPFSIYKGNGTLEGAQALLISQPGDRKALSGLYEILQTLAIVPVSGERSLRRDGFTLTGSNASITSHTEVTLQGGQIKGWTLVWPAGDEARFERVVNTMKTSFRPTAGLLDAASVSDDGQSLDLVSGLPIRKPRETVAGVFVDGRGTVLTSAAAVAGCSRLTLDGSYDAQLLQSDAGLGVALLRPTSALAPRGVARLRTDLPRLGSEVAVAGFPYGGVLSAPTLTFGALEDSKGLAGEETLARLAVEATPGDAGGPVLDAGGAVLGVLMPRDAGGKQLPEGVAFATDASALLAFLRGAGISGTASQGEAVMAPEDLTAAARDMTVAVNCWE</sequence>
<dbReference type="RefSeq" id="WP_353474944.1">
    <property type="nucleotide sequence ID" value="NZ_CP123385.1"/>
</dbReference>
<feature type="chain" id="PRO_5044009130" evidence="2">
    <location>
        <begin position="22"/>
        <end position="642"/>
    </location>
</feature>
<dbReference type="InterPro" id="IPR036365">
    <property type="entry name" value="PGBD-like_sf"/>
</dbReference>
<evidence type="ECO:0000259" key="3">
    <source>
        <dbReference type="Pfam" id="PF01471"/>
    </source>
</evidence>
<dbReference type="Pfam" id="PF13365">
    <property type="entry name" value="Trypsin_2"/>
    <property type="match status" value="1"/>
</dbReference>
<accession>A0AAU8AML3</accession>
<dbReference type="InterPro" id="IPR002477">
    <property type="entry name" value="Peptidoglycan-bd-like"/>
</dbReference>
<dbReference type="InterPro" id="IPR036366">
    <property type="entry name" value="PGBDSf"/>
</dbReference>
<dbReference type="Gene3D" id="2.40.10.120">
    <property type="match status" value="1"/>
</dbReference>
<protein>
    <submittedName>
        <fullName evidence="4">Trypsin-like peptidase domain-containing protein</fullName>
    </submittedName>
</protein>
<keyword evidence="2" id="KW-0732">Signal</keyword>
<reference evidence="4" key="1">
    <citation type="submission" date="2023-02" db="EMBL/GenBank/DDBJ databases">
        <title>Description and genomic characterization of Salipiger bruguierae sp. nov., isolated from the sediment of mangrove plant Bruguiera sexangula.</title>
        <authorList>
            <person name="Long M."/>
        </authorList>
    </citation>
    <scope>NUCLEOTIDE SEQUENCE</scope>
    <source>
        <strain evidence="4">H15</strain>
    </source>
</reference>
<dbReference type="EMBL" id="CP123385">
    <property type="protein sequence ID" value="XCC96077.1"/>
    <property type="molecule type" value="Genomic_DNA"/>
</dbReference>
<feature type="signal peptide" evidence="2">
    <location>
        <begin position="1"/>
        <end position="21"/>
    </location>
</feature>
<evidence type="ECO:0000256" key="1">
    <source>
        <dbReference type="SAM" id="MobiDB-lite"/>
    </source>
</evidence>
<dbReference type="SUPFAM" id="SSF50494">
    <property type="entry name" value="Trypsin-like serine proteases"/>
    <property type="match status" value="1"/>
</dbReference>
<evidence type="ECO:0000313" key="4">
    <source>
        <dbReference type="EMBL" id="XCC96077.1"/>
    </source>
</evidence>
<dbReference type="InterPro" id="IPR009003">
    <property type="entry name" value="Peptidase_S1_PA"/>
</dbReference>
<feature type="domain" description="Peptidoglycan binding-like" evidence="3">
    <location>
        <begin position="219"/>
        <end position="269"/>
    </location>
</feature>